<dbReference type="InterPro" id="IPR032466">
    <property type="entry name" value="Metal_Hydrolase"/>
</dbReference>
<evidence type="ECO:0000259" key="2">
    <source>
        <dbReference type="Pfam" id="PF04909"/>
    </source>
</evidence>
<dbReference type="InterPro" id="IPR006680">
    <property type="entry name" value="Amidohydro-rel"/>
</dbReference>
<feature type="domain" description="Amidohydrolase-related" evidence="2">
    <location>
        <begin position="4"/>
        <end position="277"/>
    </location>
</feature>
<protein>
    <submittedName>
        <fullName evidence="3">Amidohydrolase family protein</fullName>
    </submittedName>
</protein>
<gene>
    <name evidence="3" type="ORF">H7J73_02225</name>
</gene>
<dbReference type="SUPFAM" id="SSF51556">
    <property type="entry name" value="Metallo-dependent hydrolases"/>
    <property type="match status" value="1"/>
</dbReference>
<keyword evidence="4" id="KW-1185">Reference proteome</keyword>
<reference evidence="3 4" key="1">
    <citation type="journal article" date="2022" name="BMC Genomics">
        <title>Comparative genome analysis of mycobacteria focusing on tRNA and non-coding RNA.</title>
        <authorList>
            <person name="Behra P.R.K."/>
            <person name="Pettersson B.M.F."/>
            <person name="Ramesh M."/>
            <person name="Das S."/>
            <person name="Dasgupta S."/>
            <person name="Kirsebom L.A."/>
        </authorList>
    </citation>
    <scope>NUCLEOTIDE SEQUENCE [LARGE SCALE GENOMIC DNA]</scope>
    <source>
        <strain evidence="3 4">DSM 44078</strain>
    </source>
</reference>
<evidence type="ECO:0000313" key="3">
    <source>
        <dbReference type="EMBL" id="MCV7224859.1"/>
    </source>
</evidence>
<dbReference type="PANTHER" id="PTHR43569">
    <property type="entry name" value="AMIDOHYDROLASE"/>
    <property type="match status" value="1"/>
</dbReference>
<proteinExistence type="inferred from homology"/>
<evidence type="ECO:0000313" key="4">
    <source>
        <dbReference type="Proteomes" id="UP001526201"/>
    </source>
</evidence>
<dbReference type="Proteomes" id="UP001526201">
    <property type="component" value="Unassembled WGS sequence"/>
</dbReference>
<dbReference type="PANTHER" id="PTHR43569:SF2">
    <property type="entry name" value="AMIDOHYDROLASE-RELATED DOMAIN-CONTAINING PROTEIN"/>
    <property type="match status" value="1"/>
</dbReference>
<accession>A0ABT3C5W3</accession>
<comment type="caution">
    <text evidence="3">The sequence shown here is derived from an EMBL/GenBank/DDBJ whole genome shotgun (WGS) entry which is preliminary data.</text>
</comment>
<sequence>MTIVDAHHHLWDPAVGEYPWMTGDFAVLRRRYDLADLLPQLRAAGVSATIVVQVRADLAETVELLELCTRTTTIVGVVGWADLTAPDAAAQIDMLRTGPGGQHLVGLRHGVADEPDPHWLLRDDVDTALRALTDRGLTFDLEITTRELGAANALARRHPQLRFVVDHGAKPPIAQGWHQDWADGISDLALNPNVWCKLSGLVTEASWTSWTPTDLQPYVEHLIRSFSAQRLMFGSDWPVCELAASYTQVLAAANRSLLALSDGERRNILNDNALRFYQPPDASPGDQQ</sequence>
<dbReference type="InterPro" id="IPR052350">
    <property type="entry name" value="Metallo-dep_Lactonases"/>
</dbReference>
<name>A0ABT3C5W3_9MYCO</name>
<evidence type="ECO:0000256" key="1">
    <source>
        <dbReference type="ARBA" id="ARBA00038310"/>
    </source>
</evidence>
<dbReference type="Gene3D" id="3.20.20.140">
    <property type="entry name" value="Metal-dependent hydrolases"/>
    <property type="match status" value="1"/>
</dbReference>
<dbReference type="EMBL" id="JACKTY010000012">
    <property type="protein sequence ID" value="MCV7224859.1"/>
    <property type="molecule type" value="Genomic_DNA"/>
</dbReference>
<organism evidence="3 4">
    <name type="scientific">Mycolicibacterium komossense</name>
    <dbReference type="NCBI Taxonomy" id="1779"/>
    <lineage>
        <taxon>Bacteria</taxon>
        <taxon>Bacillati</taxon>
        <taxon>Actinomycetota</taxon>
        <taxon>Actinomycetes</taxon>
        <taxon>Mycobacteriales</taxon>
        <taxon>Mycobacteriaceae</taxon>
        <taxon>Mycolicibacterium</taxon>
    </lineage>
</organism>
<dbReference type="RefSeq" id="WP_264065611.1">
    <property type="nucleotide sequence ID" value="NZ_JACKTY010000012.1"/>
</dbReference>
<dbReference type="Pfam" id="PF04909">
    <property type="entry name" value="Amidohydro_2"/>
    <property type="match status" value="1"/>
</dbReference>
<comment type="similarity">
    <text evidence="1">Belongs to the metallo-dependent hydrolases superfamily.</text>
</comment>